<evidence type="ECO:0000313" key="2">
    <source>
        <dbReference type="Proteomes" id="UP000692954"/>
    </source>
</evidence>
<keyword evidence="2" id="KW-1185">Reference proteome</keyword>
<sequence length="79" mass="9462">MMDQEANKLYQIQGKHQQISRMMQQQILYEVETKVILCQKNFITFIDKALLCFNRYIVEFLILISLVASTSEWKILNYI</sequence>
<proteinExistence type="predicted"/>
<accession>A0A8S1N3G8</accession>
<evidence type="ECO:0000313" key="1">
    <source>
        <dbReference type="EMBL" id="CAD8084631.1"/>
    </source>
</evidence>
<name>A0A8S1N3G8_9CILI</name>
<dbReference type="AlphaFoldDB" id="A0A8S1N3G8"/>
<organism evidence="1 2">
    <name type="scientific">Paramecium sonneborni</name>
    <dbReference type="NCBI Taxonomy" id="65129"/>
    <lineage>
        <taxon>Eukaryota</taxon>
        <taxon>Sar</taxon>
        <taxon>Alveolata</taxon>
        <taxon>Ciliophora</taxon>
        <taxon>Intramacronucleata</taxon>
        <taxon>Oligohymenophorea</taxon>
        <taxon>Peniculida</taxon>
        <taxon>Parameciidae</taxon>
        <taxon>Paramecium</taxon>
    </lineage>
</organism>
<comment type="caution">
    <text evidence="1">The sequence shown here is derived from an EMBL/GenBank/DDBJ whole genome shotgun (WGS) entry which is preliminary data.</text>
</comment>
<gene>
    <name evidence="1" type="ORF">PSON_ATCC_30995.1.T0470083</name>
</gene>
<reference evidence="1" key="1">
    <citation type="submission" date="2021-01" db="EMBL/GenBank/DDBJ databases">
        <authorList>
            <consortium name="Genoscope - CEA"/>
            <person name="William W."/>
        </authorList>
    </citation>
    <scope>NUCLEOTIDE SEQUENCE</scope>
</reference>
<dbReference type="Proteomes" id="UP000692954">
    <property type="component" value="Unassembled WGS sequence"/>
</dbReference>
<protein>
    <submittedName>
        <fullName evidence="1">Uncharacterized protein</fullName>
    </submittedName>
</protein>
<dbReference type="EMBL" id="CAJJDN010000047">
    <property type="protein sequence ID" value="CAD8084631.1"/>
    <property type="molecule type" value="Genomic_DNA"/>
</dbReference>